<evidence type="ECO:0000313" key="1">
    <source>
        <dbReference type="EMBL" id="KAJ1673552.1"/>
    </source>
</evidence>
<reference evidence="1" key="1">
    <citation type="submission" date="2022-06" db="EMBL/GenBank/DDBJ databases">
        <title>Phylogenomic reconstructions and comparative analyses of Kickxellomycotina fungi.</title>
        <authorList>
            <person name="Reynolds N.K."/>
            <person name="Stajich J.E."/>
            <person name="Barry K."/>
            <person name="Grigoriev I.V."/>
            <person name="Crous P."/>
            <person name="Smith M.E."/>
        </authorList>
    </citation>
    <scope>NUCLEOTIDE SEQUENCE</scope>
    <source>
        <strain evidence="1">RSA 2271</strain>
    </source>
</reference>
<organism evidence="1 2">
    <name type="scientific">Spiromyces aspiralis</name>
    <dbReference type="NCBI Taxonomy" id="68401"/>
    <lineage>
        <taxon>Eukaryota</taxon>
        <taxon>Fungi</taxon>
        <taxon>Fungi incertae sedis</taxon>
        <taxon>Zoopagomycota</taxon>
        <taxon>Kickxellomycotina</taxon>
        <taxon>Kickxellomycetes</taxon>
        <taxon>Kickxellales</taxon>
        <taxon>Kickxellaceae</taxon>
        <taxon>Spiromyces</taxon>
    </lineage>
</organism>
<evidence type="ECO:0000313" key="2">
    <source>
        <dbReference type="Proteomes" id="UP001145114"/>
    </source>
</evidence>
<sequence>MATVRPARRGLISVRSCLERPRPAGARTYASCTLGRAQKDLDCLPPVGYVYLGNVAYDKATRLQTELVSRRIEQVRGGGAGISRLIDVLLLLEHPPVYTNGRRNKGKLSDEEIWRVRAAGADYVETNRGGEITFHGPGQLVGYPIMHIKAHHLAARCYVEGLENTIIDVCRKLGLPAFRTPEFPGVWTSPDRKVAAIGSHIRRYITSHGFGLNCTTDLAWFTHIVPCGLEGKYATSLQTELERHNNHKGADFSSVGVEAVVPLLVESFGSVFNVKMEPLATLSPATLEFIQDRLQ</sequence>
<keyword evidence="2" id="KW-1185">Reference proteome</keyword>
<dbReference type="EMBL" id="JAMZIH010006811">
    <property type="protein sequence ID" value="KAJ1673552.1"/>
    <property type="molecule type" value="Genomic_DNA"/>
</dbReference>
<accession>A0ACC1HAU3</accession>
<protein>
    <submittedName>
        <fullName evidence="1">Uncharacterized protein</fullName>
    </submittedName>
</protein>
<proteinExistence type="predicted"/>
<dbReference type="Proteomes" id="UP001145114">
    <property type="component" value="Unassembled WGS sequence"/>
</dbReference>
<gene>
    <name evidence="1" type="ORF">EV182_005009</name>
</gene>
<comment type="caution">
    <text evidence="1">The sequence shown here is derived from an EMBL/GenBank/DDBJ whole genome shotgun (WGS) entry which is preliminary data.</text>
</comment>
<name>A0ACC1HAU3_9FUNG</name>